<keyword evidence="3" id="KW-1185">Reference proteome</keyword>
<dbReference type="AlphaFoldDB" id="A0A089Z5E4"/>
<sequence length="66" mass="6950">MFHEKLFEQLSGCAADGGNGTLPDGPPPDQDAAYVSPSLVDLGHVRDLTLGSSPNGNADANAQYYW</sequence>
<dbReference type="eggNOG" id="ENOG5031XYJ">
    <property type="taxonomic scope" value="Bacteria"/>
</dbReference>
<organism evidence="2 3">
    <name type="scientific">Streptomyces glaucescens</name>
    <dbReference type="NCBI Taxonomy" id="1907"/>
    <lineage>
        <taxon>Bacteria</taxon>
        <taxon>Bacillati</taxon>
        <taxon>Actinomycetota</taxon>
        <taxon>Actinomycetes</taxon>
        <taxon>Kitasatosporales</taxon>
        <taxon>Streptomycetaceae</taxon>
        <taxon>Streptomyces</taxon>
    </lineage>
</organism>
<dbReference type="NCBIfam" id="NF033521">
    <property type="entry name" value="lasso_leader_L3"/>
    <property type="match status" value="1"/>
</dbReference>
<dbReference type="EMBL" id="CP009438">
    <property type="protein sequence ID" value="AIS01011.1"/>
    <property type="molecule type" value="Genomic_DNA"/>
</dbReference>
<protein>
    <submittedName>
        <fullName evidence="2">Uncharacterized protein</fullName>
    </submittedName>
</protein>
<evidence type="ECO:0000313" key="2">
    <source>
        <dbReference type="EMBL" id="AIS01011.1"/>
    </source>
</evidence>
<proteinExistence type="predicted"/>
<evidence type="ECO:0000256" key="1">
    <source>
        <dbReference type="SAM" id="MobiDB-lite"/>
    </source>
</evidence>
<dbReference type="OrthoDB" id="4284523at2"/>
<dbReference type="KEGG" id="sgu:SGLAU_25365"/>
<dbReference type="STRING" id="1907.SGLAU_25365"/>
<reference evidence="3" key="1">
    <citation type="journal article" date="2015" name="J. Biotechnol.">
        <title>Complete genome sequence of the actinobacterium Streptomyces glaucescens GLA.O (DSM 40922) consisting of a linear chromosome and one linear plasmid.</title>
        <authorList>
            <person name="Ortseifen V."/>
            <person name="Winkler A."/>
            <person name="Albersmeier A."/>
            <person name="Wendler S."/>
            <person name="Puhler A."/>
            <person name="Kalinowski J."/>
            <person name="Ruckert C."/>
        </authorList>
    </citation>
    <scope>NUCLEOTIDE SEQUENCE [LARGE SCALE GENOMIC DNA]</scope>
    <source>
        <strain evidence="3">DSM 40922 / GLA O</strain>
    </source>
</reference>
<name>A0A089Z5E4_STRGA</name>
<dbReference type="HOGENOM" id="CLU_2829363_0_0_11"/>
<feature type="region of interest" description="Disordered" evidence="1">
    <location>
        <begin position="13"/>
        <end position="32"/>
    </location>
</feature>
<accession>A0A089Z5E4</accession>
<dbReference type="Proteomes" id="UP000029482">
    <property type="component" value="Chromosome"/>
</dbReference>
<gene>
    <name evidence="2" type="ORF">SGLAU_25365</name>
</gene>
<evidence type="ECO:0000313" key="3">
    <source>
        <dbReference type="Proteomes" id="UP000029482"/>
    </source>
</evidence>